<keyword evidence="1" id="KW-1133">Transmembrane helix</keyword>
<dbReference type="Pfam" id="PF11887">
    <property type="entry name" value="Mce4_CUP1"/>
    <property type="match status" value="1"/>
</dbReference>
<evidence type="ECO:0000256" key="1">
    <source>
        <dbReference type="SAM" id="Phobius"/>
    </source>
</evidence>
<sequence length="407" mass="43383">MTDVASPRRQAAALNPDVVRPLVGLLSVVFAVGIVAIAATMFSGGFTPGVPVTVVASRAGLVMNPDAKVKMLGVEVGKVESIEERPAGQAALHLSMYPSQIHKIPSNVVVDIASTTVFGAKFVQLLPPKDPSPQSMHAGQVLDGEHVTVEINTVFQQVVSVLSQIEPTKLNETLGALSRALSGRGNKFGQGLADLDAALAKVNPELPALSHDLAIAPDVVRVYAETSPELLKTVENTSRLSQTVVAEQQNFDALLVSLIGLSDVGKPFVDDNRAPLTDAMHLLVPTTRLTDDYNPALTCALTGFADLGSVNALNSAGVLQSVNFVWGHERYRYPQDLPKVAAKGGPRCEVLPVKYQTHPKYVVTDTGVNPWKYGNQGLMWNSDLIKQWLFGPIDGPPRNSAQIGQPG</sequence>
<dbReference type="InterPro" id="IPR024516">
    <property type="entry name" value="Mce_C"/>
</dbReference>
<dbReference type="AlphaFoldDB" id="A0ABD6P585"/>
<evidence type="ECO:0000259" key="2">
    <source>
        <dbReference type="Pfam" id="PF02470"/>
    </source>
</evidence>
<organism evidence="4 5">
    <name type="scientific">Mycobacterium alsense</name>
    <dbReference type="NCBI Taxonomy" id="324058"/>
    <lineage>
        <taxon>Bacteria</taxon>
        <taxon>Bacillati</taxon>
        <taxon>Actinomycetota</taxon>
        <taxon>Actinomycetes</taxon>
        <taxon>Mycobacteriales</taxon>
        <taxon>Mycobacteriaceae</taxon>
        <taxon>Mycobacterium</taxon>
    </lineage>
</organism>
<dbReference type="RefSeq" id="WP_068208100.1">
    <property type="nucleotide sequence ID" value="NZ_LZIT01000100.1"/>
</dbReference>
<dbReference type="NCBIfam" id="TIGR00996">
    <property type="entry name" value="Mtu_fam_mce"/>
    <property type="match status" value="1"/>
</dbReference>
<feature type="transmembrane region" description="Helical" evidence="1">
    <location>
        <begin position="21"/>
        <end position="42"/>
    </location>
</feature>
<evidence type="ECO:0000259" key="3">
    <source>
        <dbReference type="Pfam" id="PF11887"/>
    </source>
</evidence>
<dbReference type="PANTHER" id="PTHR33371">
    <property type="entry name" value="INTERMEMBRANE PHOSPHOLIPID TRANSPORT SYSTEM BINDING PROTEIN MLAD-RELATED"/>
    <property type="match status" value="1"/>
</dbReference>
<dbReference type="EMBL" id="LZIT01000100">
    <property type="protein sequence ID" value="OBG40951.1"/>
    <property type="molecule type" value="Genomic_DNA"/>
</dbReference>
<dbReference type="InterPro" id="IPR052336">
    <property type="entry name" value="MlaD_Phospholipid_Transporter"/>
</dbReference>
<keyword evidence="1" id="KW-0812">Transmembrane</keyword>
<name>A0ABD6P585_9MYCO</name>
<dbReference type="PANTHER" id="PTHR33371:SF19">
    <property type="entry name" value="MCE-FAMILY PROTEIN MCE4A"/>
    <property type="match status" value="1"/>
</dbReference>
<dbReference type="InterPro" id="IPR003399">
    <property type="entry name" value="Mce/MlaD"/>
</dbReference>
<accession>A0ABD6P585</accession>
<dbReference type="Proteomes" id="UP000092086">
    <property type="component" value="Unassembled WGS sequence"/>
</dbReference>
<gene>
    <name evidence="4" type="ORF">A5672_13320</name>
</gene>
<evidence type="ECO:0000313" key="5">
    <source>
        <dbReference type="Proteomes" id="UP000092086"/>
    </source>
</evidence>
<reference evidence="4 5" key="1">
    <citation type="submission" date="2016-06" db="EMBL/GenBank/DDBJ databases">
        <authorList>
            <person name="Sutton G."/>
            <person name="Brinkac L."/>
            <person name="Sanka R."/>
            <person name="Adams M."/>
            <person name="Lau E."/>
            <person name="Sam S."/>
            <person name="Sreng N."/>
            <person name="Him V."/>
            <person name="Kerleguer A."/>
            <person name="Cheng S."/>
        </authorList>
    </citation>
    <scope>NUCLEOTIDE SEQUENCE [LARGE SCALE GENOMIC DNA]</scope>
    <source>
        <strain evidence="4 5">E2978</strain>
    </source>
</reference>
<proteinExistence type="predicted"/>
<feature type="domain" description="Mammalian cell entry C-terminal" evidence="3">
    <location>
        <begin position="132"/>
        <end position="346"/>
    </location>
</feature>
<dbReference type="InterPro" id="IPR005693">
    <property type="entry name" value="Mce"/>
</dbReference>
<feature type="domain" description="Mce/MlaD" evidence="2">
    <location>
        <begin position="49"/>
        <end position="128"/>
    </location>
</feature>
<keyword evidence="1" id="KW-0472">Membrane</keyword>
<dbReference type="Pfam" id="PF02470">
    <property type="entry name" value="MlaD"/>
    <property type="match status" value="1"/>
</dbReference>
<evidence type="ECO:0000313" key="4">
    <source>
        <dbReference type="EMBL" id="OBG40951.1"/>
    </source>
</evidence>
<protein>
    <submittedName>
        <fullName evidence="4">MCE-family protein</fullName>
    </submittedName>
</protein>
<comment type="caution">
    <text evidence="4">The sequence shown here is derived from an EMBL/GenBank/DDBJ whole genome shotgun (WGS) entry which is preliminary data.</text>
</comment>